<evidence type="ECO:0000256" key="13">
    <source>
        <dbReference type="HAMAP-Rule" id="MF_03148"/>
    </source>
</evidence>
<feature type="binding site" evidence="13">
    <location>
        <position position="92"/>
    </location>
    <ligand>
        <name>Mg(2+)</name>
        <dbReference type="ChEBI" id="CHEBI:18420"/>
    </ligand>
</feature>
<protein>
    <recommendedName>
        <fullName evidence="13">Inosine triphosphate pyrophosphatase</fullName>
        <shortName evidence="13">ITPase</shortName>
        <shortName evidence="13">Inosine triphosphatase</shortName>
        <ecNumber evidence="13">3.6.1.66</ecNumber>
    </recommendedName>
    <alternativeName>
        <fullName evidence="13">Non-canonical purine NTP pyrophosphatase</fullName>
    </alternativeName>
    <alternativeName>
        <fullName evidence="13">Non-standard purine NTP pyrophosphatase</fullName>
    </alternativeName>
    <alternativeName>
        <fullName evidence="13">Nucleoside-triphosphate diphosphatase</fullName>
    </alternativeName>
    <alternativeName>
        <fullName evidence="13">Nucleoside-triphosphate pyrophosphatase</fullName>
        <shortName evidence="13">NTPase</shortName>
    </alternativeName>
    <alternativeName>
        <fullName evidence="13">XTP/dITP diphosphatase</fullName>
    </alternativeName>
</protein>
<proteinExistence type="inferred from homology"/>
<feature type="binding site" evidence="13">
    <location>
        <begin position="34"/>
        <end position="39"/>
    </location>
    <ligand>
        <name>ITP</name>
        <dbReference type="ChEBI" id="CHEBI:61402"/>
    </ligand>
</feature>
<accession>A0AAE0VL51</accession>
<dbReference type="HAMAP" id="MF_03148">
    <property type="entry name" value="HAM1_NTPase"/>
    <property type="match status" value="1"/>
</dbReference>
<dbReference type="InterPro" id="IPR027502">
    <property type="entry name" value="ITPase"/>
</dbReference>
<dbReference type="NCBIfam" id="TIGR00042">
    <property type="entry name" value="RdgB/HAM1 family non-canonical purine NTP pyrophosphatase"/>
    <property type="match status" value="1"/>
</dbReference>
<keyword evidence="8 13" id="KW-0546">Nucleotide metabolism</keyword>
<feature type="binding site" evidence="13">
    <location>
        <begin position="92"/>
        <end position="93"/>
    </location>
    <ligand>
        <name>ITP</name>
        <dbReference type="ChEBI" id="CHEBI:61402"/>
    </ligand>
</feature>
<dbReference type="GO" id="GO:0009204">
    <property type="term" value="P:deoxyribonucleoside triphosphate catabolic process"/>
    <property type="evidence" value="ECO:0007669"/>
    <property type="project" value="UniProtKB-UniRule"/>
</dbReference>
<dbReference type="PROSITE" id="PS50890">
    <property type="entry name" value="PUA"/>
    <property type="match status" value="1"/>
</dbReference>
<dbReference type="CDD" id="cd00515">
    <property type="entry name" value="HAM1"/>
    <property type="match status" value="1"/>
</dbReference>
<feature type="binding site" evidence="13">
    <location>
        <begin position="169"/>
        <end position="172"/>
    </location>
    <ligand>
        <name>ITP</name>
        <dbReference type="ChEBI" id="CHEBI:61402"/>
    </ligand>
</feature>
<comment type="catalytic activity">
    <reaction evidence="13">
        <text>XTP + H2O = XMP + diphosphate + H(+)</text>
        <dbReference type="Rhea" id="RHEA:28610"/>
        <dbReference type="ChEBI" id="CHEBI:15377"/>
        <dbReference type="ChEBI" id="CHEBI:15378"/>
        <dbReference type="ChEBI" id="CHEBI:33019"/>
        <dbReference type="ChEBI" id="CHEBI:57464"/>
        <dbReference type="ChEBI" id="CHEBI:61314"/>
        <dbReference type="EC" id="3.6.1.66"/>
    </reaction>
</comment>
<comment type="caution">
    <text evidence="15">The sequence shown here is derived from an EMBL/GenBank/DDBJ whole genome shotgun (WGS) entry which is preliminary data.</text>
</comment>
<comment type="similarity">
    <text evidence="2 13 14">Belongs to the HAM1 NTPase family.</text>
</comment>
<dbReference type="AlphaFoldDB" id="A0AAE0VL51"/>
<evidence type="ECO:0000256" key="4">
    <source>
        <dbReference type="ARBA" id="ARBA00022723"/>
    </source>
</evidence>
<dbReference type="InterPro" id="IPR029001">
    <property type="entry name" value="ITPase-like_fam"/>
</dbReference>
<organism evidence="15 16">
    <name type="scientific">Potamilus streckersoni</name>
    <dbReference type="NCBI Taxonomy" id="2493646"/>
    <lineage>
        <taxon>Eukaryota</taxon>
        <taxon>Metazoa</taxon>
        <taxon>Spiralia</taxon>
        <taxon>Lophotrochozoa</taxon>
        <taxon>Mollusca</taxon>
        <taxon>Bivalvia</taxon>
        <taxon>Autobranchia</taxon>
        <taxon>Heteroconchia</taxon>
        <taxon>Palaeoheterodonta</taxon>
        <taxon>Unionida</taxon>
        <taxon>Unionoidea</taxon>
        <taxon>Unionidae</taxon>
        <taxon>Ambleminae</taxon>
        <taxon>Lampsilini</taxon>
        <taxon>Potamilus</taxon>
    </lineage>
</organism>
<keyword evidence="13" id="KW-0464">Manganese</keyword>
<dbReference type="PANTHER" id="PTHR11067">
    <property type="entry name" value="INOSINE TRIPHOSPHATE PYROPHOSPHATASE/HAM1 PROTEIN"/>
    <property type="match status" value="1"/>
</dbReference>
<dbReference type="Proteomes" id="UP001195483">
    <property type="component" value="Unassembled WGS sequence"/>
</dbReference>
<dbReference type="GO" id="GO:0046872">
    <property type="term" value="F:metal ion binding"/>
    <property type="evidence" value="ECO:0007669"/>
    <property type="project" value="UniProtKB-KW"/>
</dbReference>
<keyword evidence="3 13" id="KW-0963">Cytoplasm</keyword>
<comment type="catalytic activity">
    <reaction evidence="11">
        <text>dITP + H2O = dIMP + diphosphate + H(+)</text>
        <dbReference type="Rhea" id="RHEA:28342"/>
        <dbReference type="ChEBI" id="CHEBI:15377"/>
        <dbReference type="ChEBI" id="CHEBI:15378"/>
        <dbReference type="ChEBI" id="CHEBI:33019"/>
        <dbReference type="ChEBI" id="CHEBI:61194"/>
        <dbReference type="ChEBI" id="CHEBI:61382"/>
        <dbReference type="EC" id="3.6.1.66"/>
    </reaction>
    <physiologicalReaction direction="left-to-right" evidence="11">
        <dbReference type="Rhea" id="RHEA:28343"/>
    </physiologicalReaction>
</comment>
<evidence type="ECO:0000256" key="8">
    <source>
        <dbReference type="ARBA" id="ARBA00023080"/>
    </source>
</evidence>
<comment type="subunit">
    <text evidence="13">Homodimer.</text>
</comment>
<evidence type="ECO:0000313" key="15">
    <source>
        <dbReference type="EMBL" id="KAK3581939.1"/>
    </source>
</evidence>
<keyword evidence="16" id="KW-1185">Reference proteome</keyword>
<evidence type="ECO:0000256" key="7">
    <source>
        <dbReference type="ARBA" id="ARBA00022842"/>
    </source>
</evidence>
<keyword evidence="7 13" id="KW-0460">Magnesium</keyword>
<evidence type="ECO:0000313" key="16">
    <source>
        <dbReference type="Proteomes" id="UP001195483"/>
    </source>
</evidence>
<evidence type="ECO:0000256" key="14">
    <source>
        <dbReference type="RuleBase" id="RU003781"/>
    </source>
</evidence>
<feature type="binding site" evidence="13">
    <location>
        <position position="76"/>
    </location>
    <ligand>
        <name>ITP</name>
        <dbReference type="ChEBI" id="CHEBI:61402"/>
    </ligand>
</feature>
<gene>
    <name evidence="15" type="ORF">CHS0354_037614</name>
</gene>
<dbReference type="InterPro" id="IPR002637">
    <property type="entry name" value="RdgB/HAM1"/>
</dbReference>
<dbReference type="PANTHER" id="PTHR11067:SF9">
    <property type="entry name" value="INOSINE TRIPHOSPHATE PYROPHOSPHATASE"/>
    <property type="match status" value="1"/>
</dbReference>
<dbReference type="GO" id="GO:0009117">
    <property type="term" value="P:nucleotide metabolic process"/>
    <property type="evidence" value="ECO:0007669"/>
    <property type="project" value="UniProtKB-KW"/>
</dbReference>
<reference evidence="15" key="2">
    <citation type="journal article" date="2021" name="Genome Biol. Evol.">
        <title>Developing a high-quality reference genome for a parasitic bivalve with doubly uniparental inheritance (Bivalvia: Unionida).</title>
        <authorList>
            <person name="Smith C.H."/>
        </authorList>
    </citation>
    <scope>NUCLEOTIDE SEQUENCE</scope>
    <source>
        <strain evidence="15">CHS0354</strain>
        <tissue evidence="15">Mantle</tissue>
    </source>
</reference>
<dbReference type="FunFam" id="3.90.950.10:FF:000003">
    <property type="entry name" value="Inosine triphosphate pyrophosphatase"/>
    <property type="match status" value="1"/>
</dbReference>
<sequence length="213" mass="23924">MQAIHRLLLRRLSHIQRNMMSGDRKNKKPIVMVTGNKNKLEEFKQILGADFPHEVTSQDIDLPEYQGEPEQIAIDKCKLAAEKIQGPVIIEDTSLCFNALGGLPGPYIKWFLKELGPAGLFRLLHGFEDKTANALCIFAYSAGEPNSKVELFVGRTPGKVVSPRGPQNFGWDPCFQPDGFDQTYAEMSKETKNRISHRGKAVEALKKYFMGTK</sequence>
<evidence type="ECO:0000256" key="1">
    <source>
        <dbReference type="ARBA" id="ARBA00004496"/>
    </source>
</evidence>
<feature type="binding site" evidence="13">
    <location>
        <begin position="197"/>
        <end position="198"/>
    </location>
    <ligand>
        <name>ITP</name>
        <dbReference type="ChEBI" id="CHEBI:61402"/>
    </ligand>
</feature>
<keyword evidence="5 13" id="KW-0547">Nucleotide-binding</keyword>
<keyword evidence="4 13" id="KW-0479">Metal-binding</keyword>
<reference evidence="15" key="3">
    <citation type="submission" date="2023-05" db="EMBL/GenBank/DDBJ databases">
        <authorList>
            <person name="Smith C.H."/>
        </authorList>
    </citation>
    <scope>NUCLEOTIDE SEQUENCE</scope>
    <source>
        <strain evidence="15">CHS0354</strain>
        <tissue evidence="15">Mantle</tissue>
    </source>
</reference>
<dbReference type="Gene3D" id="3.90.950.10">
    <property type="match status" value="1"/>
</dbReference>
<name>A0AAE0VL51_9BIVA</name>
<dbReference type="SUPFAM" id="SSF52972">
    <property type="entry name" value="ITPase-like"/>
    <property type="match status" value="1"/>
</dbReference>
<reference evidence="15" key="1">
    <citation type="journal article" date="2021" name="Genome Biol. Evol.">
        <title>A High-Quality Reference Genome for a Parasitic Bivalve with Doubly Uniparental Inheritance (Bivalvia: Unionida).</title>
        <authorList>
            <person name="Smith C.H."/>
        </authorList>
    </citation>
    <scope>NUCLEOTIDE SEQUENCE</scope>
    <source>
        <strain evidence="15">CHS0354</strain>
    </source>
</reference>
<comment type="function">
    <text evidence="13">Pyrophosphatase that hydrolyzes non-canonical purine nucleotides such as inosine triphosphate (ITP), deoxyinosine triphosphate (dITP) or xanthosine 5'-triphosphate (XTP) to their respective monophosphate derivatives. The enzyme does not distinguish between the deoxy- and ribose forms. Probably excludes non-canonical purines from RNA and DNA precursor pools, thus preventing their incorporation into RNA and DNA and avoiding chromosomal lesions.</text>
</comment>
<evidence type="ECO:0000256" key="6">
    <source>
        <dbReference type="ARBA" id="ARBA00022801"/>
    </source>
</evidence>
<evidence type="ECO:0000256" key="2">
    <source>
        <dbReference type="ARBA" id="ARBA00008023"/>
    </source>
</evidence>
<comment type="function">
    <text evidence="9">Pyrophosphatase that hydrolyzes the non-canonical purine nucleotides inosine triphosphate (ITP), deoxyinosine triphosphate (dITP) as well as 2'-deoxy-N-6-hydroxylaminopurine triphosphate (dHAPTP) and xanthosine 5'-triphosphate (XTP) to their respective monophosphate derivatives. The enzyme does not distinguish between the deoxy- and ribose forms. Probably excludes non-canonical purines from RNA and DNA precursor pools, thus preventing their incorporation into RNA and DNA and avoiding chromosomal lesions.</text>
</comment>
<evidence type="ECO:0000256" key="12">
    <source>
        <dbReference type="ARBA" id="ARBA00093271"/>
    </source>
</evidence>
<evidence type="ECO:0000256" key="9">
    <source>
        <dbReference type="ARBA" id="ARBA00054940"/>
    </source>
</evidence>
<evidence type="ECO:0000256" key="5">
    <source>
        <dbReference type="ARBA" id="ARBA00022741"/>
    </source>
</evidence>
<evidence type="ECO:0000256" key="10">
    <source>
        <dbReference type="ARBA" id="ARBA00093218"/>
    </source>
</evidence>
<feature type="binding site" evidence="13">
    <location>
        <position position="192"/>
    </location>
    <ligand>
        <name>ITP</name>
        <dbReference type="ChEBI" id="CHEBI:61402"/>
    </ligand>
</feature>
<dbReference type="GO" id="GO:0036222">
    <property type="term" value="F:XTP diphosphatase activity"/>
    <property type="evidence" value="ECO:0007669"/>
    <property type="project" value="UniProtKB-UniRule"/>
</dbReference>
<evidence type="ECO:0000256" key="11">
    <source>
        <dbReference type="ARBA" id="ARBA00093255"/>
    </source>
</evidence>
<dbReference type="Pfam" id="PF01725">
    <property type="entry name" value="Ham1p_like"/>
    <property type="match status" value="1"/>
</dbReference>
<comment type="catalytic activity">
    <reaction evidence="12">
        <text>N(6)-hydroxy-dATP + H2O = N(6)-hydroxy-dAMP + diphosphate + H(+)</text>
        <dbReference type="Rhea" id="RHEA:83971"/>
        <dbReference type="ChEBI" id="CHEBI:15377"/>
        <dbReference type="ChEBI" id="CHEBI:15378"/>
        <dbReference type="ChEBI" id="CHEBI:33019"/>
        <dbReference type="ChEBI" id="CHEBI:233529"/>
        <dbReference type="ChEBI" id="CHEBI:233530"/>
    </reaction>
    <physiologicalReaction direction="left-to-right" evidence="12">
        <dbReference type="Rhea" id="RHEA:83972"/>
    </physiologicalReaction>
</comment>
<keyword evidence="6 13" id="KW-0378">Hydrolase</keyword>
<dbReference type="GO" id="GO:0035870">
    <property type="term" value="F:dITP diphosphatase activity"/>
    <property type="evidence" value="ECO:0007669"/>
    <property type="project" value="UniProtKB-UniRule"/>
</dbReference>
<evidence type="ECO:0000256" key="3">
    <source>
        <dbReference type="ARBA" id="ARBA00022490"/>
    </source>
</evidence>
<dbReference type="GO" id="GO:0000166">
    <property type="term" value="F:nucleotide binding"/>
    <property type="evidence" value="ECO:0007669"/>
    <property type="project" value="UniProtKB-KW"/>
</dbReference>
<dbReference type="EC" id="3.6.1.66" evidence="13"/>
<comment type="catalytic activity">
    <reaction evidence="10">
        <text>ITP + H2O = IMP + diphosphate + H(+)</text>
        <dbReference type="Rhea" id="RHEA:29399"/>
        <dbReference type="ChEBI" id="CHEBI:15377"/>
        <dbReference type="ChEBI" id="CHEBI:15378"/>
        <dbReference type="ChEBI" id="CHEBI:33019"/>
        <dbReference type="ChEBI" id="CHEBI:58053"/>
        <dbReference type="ChEBI" id="CHEBI:61402"/>
        <dbReference type="EC" id="3.6.1.66"/>
    </reaction>
    <physiologicalReaction direction="left-to-right" evidence="10">
        <dbReference type="Rhea" id="RHEA:29400"/>
    </physiologicalReaction>
</comment>
<dbReference type="EMBL" id="JAEAOA010002199">
    <property type="protein sequence ID" value="KAK3581939.1"/>
    <property type="molecule type" value="Genomic_DNA"/>
</dbReference>
<comment type="subcellular location">
    <subcellularLocation>
        <location evidence="1 13">Cytoplasm</location>
    </subcellularLocation>
</comment>
<comment type="cofactor">
    <cofactor evidence="13">
        <name>Mg(2+)</name>
        <dbReference type="ChEBI" id="CHEBI:18420"/>
    </cofactor>
    <cofactor evidence="13">
        <name>Mn(2+)</name>
        <dbReference type="ChEBI" id="CHEBI:29035"/>
    </cofactor>
    <text evidence="13">Binds 1 divalent metal cation per subunit; can use either Mg(2+) or Mn(2+).</text>
</comment>
<dbReference type="GO" id="GO:0005737">
    <property type="term" value="C:cytoplasm"/>
    <property type="evidence" value="ECO:0007669"/>
    <property type="project" value="UniProtKB-SubCell"/>
</dbReference>
<dbReference type="GO" id="GO:0036220">
    <property type="term" value="F:ITP diphosphatase activity"/>
    <property type="evidence" value="ECO:0007669"/>
    <property type="project" value="UniProtKB-UniRule"/>
</dbReference>
<feature type="binding site" evidence="13">
    <location>
        <position position="64"/>
    </location>
    <ligand>
        <name>Mg(2+)</name>
        <dbReference type="ChEBI" id="CHEBI:18420"/>
    </ligand>
</feature>